<dbReference type="RefSeq" id="WP_377064470.1">
    <property type="nucleotide sequence ID" value="NZ_JBHSJJ010000005.1"/>
</dbReference>
<feature type="transmembrane region" description="Helical" evidence="8">
    <location>
        <begin position="34"/>
        <end position="59"/>
    </location>
</feature>
<proteinExistence type="predicted"/>
<dbReference type="Pfam" id="PF18916">
    <property type="entry name" value="Lycopene_cyc"/>
    <property type="match status" value="2"/>
</dbReference>
<keyword evidence="11" id="KW-1185">Reference proteome</keyword>
<evidence type="ECO:0000259" key="9">
    <source>
        <dbReference type="Pfam" id="PF18916"/>
    </source>
</evidence>
<keyword evidence="5 8" id="KW-1133">Transmembrane helix</keyword>
<evidence type="ECO:0000256" key="6">
    <source>
        <dbReference type="ARBA" id="ARBA00023136"/>
    </source>
</evidence>
<keyword evidence="4" id="KW-0125">Carotenoid biosynthesis</keyword>
<comment type="caution">
    <text evidence="10">The sequence shown here is derived from an EMBL/GenBank/DDBJ whole genome shotgun (WGS) entry which is preliminary data.</text>
</comment>
<comment type="subcellular location">
    <subcellularLocation>
        <location evidence="1">Membrane</location>
        <topology evidence="1">Multi-pass membrane protein</topology>
    </subcellularLocation>
</comment>
<evidence type="ECO:0000256" key="4">
    <source>
        <dbReference type="ARBA" id="ARBA00022746"/>
    </source>
</evidence>
<evidence type="ECO:0000256" key="3">
    <source>
        <dbReference type="ARBA" id="ARBA00022692"/>
    </source>
</evidence>
<feature type="domain" description="Lycopene cyclase" evidence="9">
    <location>
        <begin position="3"/>
        <end position="96"/>
    </location>
</feature>
<dbReference type="NCBIfam" id="TIGR03462">
    <property type="entry name" value="CarR_dom_SF"/>
    <property type="match status" value="1"/>
</dbReference>
<feature type="transmembrane region" description="Helical" evidence="8">
    <location>
        <begin position="134"/>
        <end position="151"/>
    </location>
</feature>
<reference evidence="11" key="1">
    <citation type="journal article" date="2019" name="Int. J. Syst. Evol. Microbiol.">
        <title>The Global Catalogue of Microorganisms (GCM) 10K type strain sequencing project: providing services to taxonomists for standard genome sequencing and annotation.</title>
        <authorList>
            <consortium name="The Broad Institute Genomics Platform"/>
            <consortium name="The Broad Institute Genome Sequencing Center for Infectious Disease"/>
            <person name="Wu L."/>
            <person name="Ma J."/>
        </authorList>
    </citation>
    <scope>NUCLEOTIDE SEQUENCE [LARGE SCALE GENOMIC DNA]</scope>
    <source>
        <strain evidence="11">CGMCC 4.7466</strain>
    </source>
</reference>
<evidence type="ECO:0000256" key="5">
    <source>
        <dbReference type="ARBA" id="ARBA00022989"/>
    </source>
</evidence>
<dbReference type="EMBL" id="JBHSJJ010000005">
    <property type="protein sequence ID" value="MFC4872247.1"/>
    <property type="molecule type" value="Genomic_DNA"/>
</dbReference>
<feature type="domain" description="Lycopene cyclase" evidence="9">
    <location>
        <begin position="129"/>
        <end position="223"/>
    </location>
</feature>
<keyword evidence="6 8" id="KW-0472">Membrane</keyword>
<feature type="transmembrane region" description="Helical" evidence="8">
    <location>
        <begin position="202"/>
        <end position="221"/>
    </location>
</feature>
<gene>
    <name evidence="10" type="ORF">ACFPFU_11140</name>
</gene>
<accession>A0ABV9T184</accession>
<evidence type="ECO:0000256" key="1">
    <source>
        <dbReference type="ARBA" id="ARBA00004141"/>
    </source>
</evidence>
<evidence type="ECO:0000313" key="11">
    <source>
        <dbReference type="Proteomes" id="UP001595818"/>
    </source>
</evidence>
<organism evidence="10 11">
    <name type="scientific">Negadavirga shengliensis</name>
    <dbReference type="NCBI Taxonomy" id="1389218"/>
    <lineage>
        <taxon>Bacteria</taxon>
        <taxon>Pseudomonadati</taxon>
        <taxon>Bacteroidota</taxon>
        <taxon>Cytophagia</taxon>
        <taxon>Cytophagales</taxon>
        <taxon>Cyclobacteriaceae</taxon>
        <taxon>Negadavirga</taxon>
    </lineage>
</organism>
<name>A0ABV9T184_9BACT</name>
<protein>
    <submittedName>
        <fullName evidence="10">Lycopene cyclase domain-containing protein</fullName>
    </submittedName>
</protein>
<comment type="pathway">
    <text evidence="2">Carotenoid biosynthesis.</text>
</comment>
<feature type="transmembrane region" description="Helical" evidence="8">
    <location>
        <begin position="160"/>
        <end position="182"/>
    </location>
</feature>
<evidence type="ECO:0000256" key="8">
    <source>
        <dbReference type="SAM" id="Phobius"/>
    </source>
</evidence>
<keyword evidence="3 8" id="KW-0812">Transmembrane</keyword>
<feature type="transmembrane region" description="Helical" evidence="8">
    <location>
        <begin position="111"/>
        <end position="128"/>
    </location>
</feature>
<evidence type="ECO:0000313" key="10">
    <source>
        <dbReference type="EMBL" id="MFC4872247.1"/>
    </source>
</evidence>
<dbReference type="Proteomes" id="UP001595818">
    <property type="component" value="Unassembled WGS sequence"/>
</dbReference>
<dbReference type="InterPro" id="IPR017825">
    <property type="entry name" value="Lycopene_cyclase_dom"/>
</dbReference>
<feature type="transmembrane region" description="Helical" evidence="8">
    <location>
        <begin position="79"/>
        <end position="99"/>
    </location>
</feature>
<evidence type="ECO:0000256" key="7">
    <source>
        <dbReference type="ARBA" id="ARBA00023235"/>
    </source>
</evidence>
<keyword evidence="7" id="KW-0413">Isomerase</keyword>
<evidence type="ECO:0000256" key="2">
    <source>
        <dbReference type="ARBA" id="ARBA00004829"/>
    </source>
</evidence>
<sequence>MENYYYLGLLVITLAYPLLQSFERRIQYYKKWYALGPAVFIPAALYIYWDHWFTAIGVWGFNPRYVIGIYLFGLPMEEIMFFFIVPFACVFIYEVMIYFVKRDILRPFAHFFVYLTAPLFFILGTIHIDKLYTAINFLLTGIILLIHFIIFKNKYLGRFLLGYFVTLIPFMLVNGILTGSFLDEPIVIYNDSENLSLRVGTVPIEDSVYLLGLLLLNITIYEKIKSLKTIQSS</sequence>
<feature type="transmembrane region" description="Helical" evidence="8">
    <location>
        <begin position="6"/>
        <end position="22"/>
    </location>
</feature>